<dbReference type="CDD" id="cd13749">
    <property type="entry name" value="Zn-ribbon_TFIIS"/>
    <property type="match status" value="1"/>
</dbReference>
<dbReference type="SMART" id="SM00440">
    <property type="entry name" value="ZnF_C2C2"/>
    <property type="match status" value="1"/>
</dbReference>
<dbReference type="AlphaFoldDB" id="A0A6C0J6T3"/>
<name>A0A6C0J6T3_9ZZZZ</name>
<keyword evidence="3" id="KW-0862">Zinc</keyword>
<reference evidence="5" key="1">
    <citation type="journal article" date="2020" name="Nature">
        <title>Giant virus diversity and host interactions through global metagenomics.</title>
        <authorList>
            <person name="Schulz F."/>
            <person name="Roux S."/>
            <person name="Paez-Espino D."/>
            <person name="Jungbluth S."/>
            <person name="Walsh D.A."/>
            <person name="Denef V.J."/>
            <person name="McMahon K.D."/>
            <person name="Konstantinidis K.T."/>
            <person name="Eloe-Fadrosh E.A."/>
            <person name="Kyrpides N.C."/>
            <person name="Woyke T."/>
        </authorList>
    </citation>
    <scope>NUCLEOTIDE SEQUENCE</scope>
    <source>
        <strain evidence="5">GVMAG-M-3300025727-45</strain>
    </source>
</reference>
<keyword evidence="2" id="KW-0863">Zinc-finger</keyword>
<protein>
    <recommendedName>
        <fullName evidence="4">TFIIS-type domain-containing protein</fullName>
    </recommendedName>
</protein>
<dbReference type="PANTHER" id="PTHR11239">
    <property type="entry name" value="DNA-DIRECTED RNA POLYMERASE"/>
    <property type="match status" value="1"/>
</dbReference>
<evidence type="ECO:0000256" key="2">
    <source>
        <dbReference type="ARBA" id="ARBA00022771"/>
    </source>
</evidence>
<evidence type="ECO:0000256" key="3">
    <source>
        <dbReference type="ARBA" id="ARBA00022833"/>
    </source>
</evidence>
<dbReference type="Pfam" id="PF01096">
    <property type="entry name" value="Zn_ribbon_TFIIS"/>
    <property type="match status" value="1"/>
</dbReference>
<evidence type="ECO:0000259" key="4">
    <source>
        <dbReference type="PROSITE" id="PS51133"/>
    </source>
</evidence>
<dbReference type="GO" id="GO:0006351">
    <property type="term" value="P:DNA-templated transcription"/>
    <property type="evidence" value="ECO:0007669"/>
    <property type="project" value="InterPro"/>
</dbReference>
<keyword evidence="1" id="KW-0479">Metal-binding</keyword>
<dbReference type="Gene3D" id="2.20.25.10">
    <property type="match status" value="1"/>
</dbReference>
<sequence length="172" mass="20445">MEKKRLTFKKRFEGNDEQYIIRRNVINQLRKTFDDEEKLTEIESYILNLTLNQYKKPADFLNNDFITLYTHNAIYVLQNIDKNSSYYSGIKNFNNIQPEVLNPGKWKEHRIHYENVIKEGMENRLITSNLYTCDRCKKNKTYYEAKQTRSADEGNTTFITCANCGNKWTISA</sequence>
<dbReference type="PANTHER" id="PTHR11239:SF12">
    <property type="entry name" value="DNA-DIRECTED RNA POLYMERASE III SUBUNIT RPC10"/>
    <property type="match status" value="1"/>
</dbReference>
<dbReference type="GO" id="GO:0003899">
    <property type="term" value="F:DNA-directed RNA polymerase activity"/>
    <property type="evidence" value="ECO:0007669"/>
    <property type="project" value="InterPro"/>
</dbReference>
<proteinExistence type="predicted"/>
<dbReference type="InterPro" id="IPR012164">
    <property type="entry name" value="Rpa12/Rpb9/Rpc10/TFS"/>
</dbReference>
<dbReference type="PROSITE" id="PS51133">
    <property type="entry name" value="ZF_TFIIS_2"/>
    <property type="match status" value="1"/>
</dbReference>
<dbReference type="SUPFAM" id="SSF57783">
    <property type="entry name" value="Zinc beta-ribbon"/>
    <property type="match status" value="1"/>
</dbReference>
<dbReference type="GO" id="GO:0008270">
    <property type="term" value="F:zinc ion binding"/>
    <property type="evidence" value="ECO:0007669"/>
    <property type="project" value="UniProtKB-KW"/>
</dbReference>
<evidence type="ECO:0000313" key="5">
    <source>
        <dbReference type="EMBL" id="QHT99677.1"/>
    </source>
</evidence>
<accession>A0A6C0J6T3</accession>
<dbReference type="InterPro" id="IPR001222">
    <property type="entry name" value="Znf_TFIIS"/>
</dbReference>
<feature type="domain" description="TFIIS-type" evidence="4">
    <location>
        <begin position="129"/>
        <end position="169"/>
    </location>
</feature>
<evidence type="ECO:0000256" key="1">
    <source>
        <dbReference type="ARBA" id="ARBA00022723"/>
    </source>
</evidence>
<dbReference type="GO" id="GO:0003676">
    <property type="term" value="F:nucleic acid binding"/>
    <property type="evidence" value="ECO:0007669"/>
    <property type="project" value="InterPro"/>
</dbReference>
<dbReference type="EMBL" id="MN740312">
    <property type="protein sequence ID" value="QHT99677.1"/>
    <property type="molecule type" value="Genomic_DNA"/>
</dbReference>
<organism evidence="5">
    <name type="scientific">viral metagenome</name>
    <dbReference type="NCBI Taxonomy" id="1070528"/>
    <lineage>
        <taxon>unclassified sequences</taxon>
        <taxon>metagenomes</taxon>
        <taxon>organismal metagenomes</taxon>
    </lineage>
</organism>